<keyword evidence="4" id="KW-0143">Chaperone</keyword>
<comment type="similarity">
    <text evidence="2">Belongs to the EspG family.</text>
</comment>
<sequence length="176" mass="18255">MITARLSASAFRTAWDHLDLGAMPIVLHVPDDPAPWHELTERGLARGGELDPWLGAACKLVANPPRSVDLRLGFGSSAVRALAASAGAEVVLVVLSGNGLTVRESATDLAGALVELLPRHGEDLVGGPDLSGRFGAAVIDAAGRRRRAADVVDFHGPVDPAVLRSGIAALLAELRP</sequence>
<dbReference type="AlphaFoldDB" id="K0K5E3"/>
<evidence type="ECO:0008006" key="7">
    <source>
        <dbReference type="Google" id="ProtNLM"/>
    </source>
</evidence>
<dbReference type="PATRIC" id="fig|1179773.3.peg.8356"/>
<dbReference type="eggNOG" id="ENOG50321FT">
    <property type="taxonomic scope" value="Bacteria"/>
</dbReference>
<accession>K0K5E3</accession>
<evidence type="ECO:0000256" key="1">
    <source>
        <dbReference type="ARBA" id="ARBA00004496"/>
    </source>
</evidence>
<comment type="subcellular location">
    <subcellularLocation>
        <location evidence="1">Cytoplasm</location>
    </subcellularLocation>
</comment>
<evidence type="ECO:0000256" key="4">
    <source>
        <dbReference type="ARBA" id="ARBA00023186"/>
    </source>
</evidence>
<proteinExistence type="inferred from homology"/>
<reference evidence="5 6" key="1">
    <citation type="journal article" date="2012" name="BMC Genomics">
        <title>Complete genome sequence of Saccharothrix espanaensis DSM 44229T and comparison to the other completely sequenced Pseudonocardiaceae.</title>
        <authorList>
            <person name="Strobel T."/>
            <person name="Al-Dilaimi A."/>
            <person name="Blom J."/>
            <person name="Gessner A."/>
            <person name="Kalinowski J."/>
            <person name="Luzhetska M."/>
            <person name="Puhler A."/>
            <person name="Szczepanowski R."/>
            <person name="Bechthold A."/>
            <person name="Ruckert C."/>
        </authorList>
    </citation>
    <scope>NUCLEOTIDE SEQUENCE [LARGE SCALE GENOMIC DNA]</scope>
    <source>
        <strain evidence="6">ATCC 51144 / DSM 44229 / JCM 9112 / NBRC 15066 / NRRL 15764</strain>
    </source>
</reference>
<dbReference type="STRING" id="1179773.BN6_82780"/>
<dbReference type="Proteomes" id="UP000006281">
    <property type="component" value="Chromosome"/>
</dbReference>
<name>K0K5E3_SACES</name>
<gene>
    <name evidence="5" type="ordered locus">BN6_82780</name>
</gene>
<dbReference type="KEGG" id="sesp:BN6_82780"/>
<dbReference type="InterPro" id="IPR025734">
    <property type="entry name" value="EspG"/>
</dbReference>
<keyword evidence="3" id="KW-0963">Cytoplasm</keyword>
<evidence type="ECO:0000256" key="3">
    <source>
        <dbReference type="ARBA" id="ARBA00022490"/>
    </source>
</evidence>
<dbReference type="OrthoDB" id="3694934at2"/>
<keyword evidence="6" id="KW-1185">Reference proteome</keyword>
<dbReference type="EMBL" id="HE804045">
    <property type="protein sequence ID" value="CCH35495.1"/>
    <property type="molecule type" value="Genomic_DNA"/>
</dbReference>
<dbReference type="HOGENOM" id="CLU_1522056_0_0_11"/>
<dbReference type="BioCyc" id="SESP1179773:BN6_RS40110-MONOMER"/>
<evidence type="ECO:0000313" key="5">
    <source>
        <dbReference type="EMBL" id="CCH35495.1"/>
    </source>
</evidence>
<dbReference type="Pfam" id="PF14011">
    <property type="entry name" value="ESX-1_EspG"/>
    <property type="match status" value="1"/>
</dbReference>
<evidence type="ECO:0000313" key="6">
    <source>
        <dbReference type="Proteomes" id="UP000006281"/>
    </source>
</evidence>
<protein>
    <recommendedName>
        <fullName evidence="7">ESX secretion-associated protein EspG</fullName>
    </recommendedName>
</protein>
<organism evidence="5 6">
    <name type="scientific">Saccharothrix espanaensis (strain ATCC 51144 / DSM 44229 / JCM 9112 / NBRC 15066 / NRRL 15764)</name>
    <dbReference type="NCBI Taxonomy" id="1179773"/>
    <lineage>
        <taxon>Bacteria</taxon>
        <taxon>Bacillati</taxon>
        <taxon>Actinomycetota</taxon>
        <taxon>Actinomycetes</taxon>
        <taxon>Pseudonocardiales</taxon>
        <taxon>Pseudonocardiaceae</taxon>
        <taxon>Saccharothrix</taxon>
    </lineage>
</organism>
<evidence type="ECO:0000256" key="2">
    <source>
        <dbReference type="ARBA" id="ARBA00006411"/>
    </source>
</evidence>